<dbReference type="RefSeq" id="WP_316016883.1">
    <property type="nucleotide sequence ID" value="NZ_JAWDID010000003.1"/>
</dbReference>
<feature type="coiled-coil region" evidence="1">
    <location>
        <begin position="5"/>
        <end position="62"/>
    </location>
</feature>
<evidence type="ECO:0000313" key="2">
    <source>
        <dbReference type="EMBL" id="MDU0338963.1"/>
    </source>
</evidence>
<evidence type="ECO:0000313" key="3">
    <source>
        <dbReference type="Proteomes" id="UP001254257"/>
    </source>
</evidence>
<protein>
    <submittedName>
        <fullName evidence="2">Uncharacterized protein</fullName>
    </submittedName>
</protein>
<accession>A0ABU3S2F3</accession>
<gene>
    <name evidence="2" type="ORF">RKE40_03690</name>
</gene>
<name>A0ABU3S2F3_9HYPH</name>
<reference evidence="2 3" key="1">
    <citation type="submission" date="2023-09" db="EMBL/GenBank/DDBJ databases">
        <title>Whole genome shotgun sequencing (WGS) of Bosea sp. ZW T0_25, isolated from stored onions (Allium cepa).</title>
        <authorList>
            <person name="Stoll D.A."/>
            <person name="Huch M."/>
        </authorList>
    </citation>
    <scope>NUCLEOTIDE SEQUENCE [LARGE SCALE GENOMIC DNA]</scope>
    <source>
        <strain evidence="2 3">ZW T0_25</strain>
    </source>
</reference>
<proteinExistence type="predicted"/>
<organism evidence="2 3">
    <name type="scientific">Bosea rubneri</name>
    <dbReference type="NCBI Taxonomy" id="3075434"/>
    <lineage>
        <taxon>Bacteria</taxon>
        <taxon>Pseudomonadati</taxon>
        <taxon>Pseudomonadota</taxon>
        <taxon>Alphaproteobacteria</taxon>
        <taxon>Hyphomicrobiales</taxon>
        <taxon>Boseaceae</taxon>
        <taxon>Bosea</taxon>
    </lineage>
</organism>
<keyword evidence="1" id="KW-0175">Coiled coil</keyword>
<keyword evidence="3" id="KW-1185">Reference proteome</keyword>
<sequence>MSDSATTLDERIALLRRTISDLMEQATAASGAATEESLAARLDDLQQRLNTLLKERESLGGKAG</sequence>
<dbReference type="Proteomes" id="UP001254257">
    <property type="component" value="Unassembled WGS sequence"/>
</dbReference>
<comment type="caution">
    <text evidence="2">The sequence shown here is derived from an EMBL/GenBank/DDBJ whole genome shotgun (WGS) entry which is preliminary data.</text>
</comment>
<dbReference type="EMBL" id="JAWDID010000003">
    <property type="protein sequence ID" value="MDU0338963.1"/>
    <property type="molecule type" value="Genomic_DNA"/>
</dbReference>
<evidence type="ECO:0000256" key="1">
    <source>
        <dbReference type="SAM" id="Coils"/>
    </source>
</evidence>